<feature type="compositionally biased region" description="Polar residues" evidence="1">
    <location>
        <begin position="146"/>
        <end position="174"/>
    </location>
</feature>
<accession>A0AAD1Z5M6</accession>
<evidence type="ECO:0000313" key="2">
    <source>
        <dbReference type="EMBL" id="CAI9762753.1"/>
    </source>
</evidence>
<evidence type="ECO:0000256" key="1">
    <source>
        <dbReference type="SAM" id="MobiDB-lite"/>
    </source>
</evidence>
<keyword evidence="3" id="KW-1185">Reference proteome</keyword>
<proteinExistence type="predicted"/>
<gene>
    <name evidence="2" type="ORF">FPE_LOCUS10183</name>
</gene>
<reference evidence="2" key="1">
    <citation type="submission" date="2023-05" db="EMBL/GenBank/DDBJ databases">
        <authorList>
            <person name="Huff M."/>
        </authorList>
    </citation>
    <scope>NUCLEOTIDE SEQUENCE</scope>
</reference>
<dbReference type="AlphaFoldDB" id="A0AAD1Z5M6"/>
<evidence type="ECO:0000313" key="3">
    <source>
        <dbReference type="Proteomes" id="UP000834106"/>
    </source>
</evidence>
<protein>
    <submittedName>
        <fullName evidence="2">Uncharacterized protein</fullName>
    </submittedName>
</protein>
<feature type="region of interest" description="Disordered" evidence="1">
    <location>
        <begin position="128"/>
        <end position="178"/>
    </location>
</feature>
<name>A0AAD1Z5M6_9LAMI</name>
<dbReference type="EMBL" id="OU503041">
    <property type="protein sequence ID" value="CAI9762753.1"/>
    <property type="molecule type" value="Genomic_DNA"/>
</dbReference>
<sequence length="282" mass="31194">MLEEGMPASVKQKFLGLWTDDCYTAAVLVFAKPEEDDLYNSGAINLLANLHLNSSTATSGNHQLHPNTITATARGTPISFTRKRSVCGSMKIISQSSSLSRKEALWERATLHLSSSARDGAATTKIPLLSTNYSTPPPPPSSNTLQSFPSKTTQISNPSSQFLNPQSTESSPTEATLPPLCSSDYHMVVAATDMPPRPRRSPYQESPNSKRLKRMNERMKQMNQWCNQVRHEEENKNESEKEAEKAVWVDEINGGDLIIHFKCPCGGAYEILLSGNNCFYKL</sequence>
<organism evidence="2 3">
    <name type="scientific">Fraxinus pennsylvanica</name>
    <dbReference type="NCBI Taxonomy" id="56036"/>
    <lineage>
        <taxon>Eukaryota</taxon>
        <taxon>Viridiplantae</taxon>
        <taxon>Streptophyta</taxon>
        <taxon>Embryophyta</taxon>
        <taxon>Tracheophyta</taxon>
        <taxon>Spermatophyta</taxon>
        <taxon>Magnoliopsida</taxon>
        <taxon>eudicotyledons</taxon>
        <taxon>Gunneridae</taxon>
        <taxon>Pentapetalae</taxon>
        <taxon>asterids</taxon>
        <taxon>lamiids</taxon>
        <taxon>Lamiales</taxon>
        <taxon>Oleaceae</taxon>
        <taxon>Oleeae</taxon>
        <taxon>Fraxinus</taxon>
    </lineage>
</organism>
<dbReference type="Proteomes" id="UP000834106">
    <property type="component" value="Chromosome 6"/>
</dbReference>